<dbReference type="AlphaFoldDB" id="A8LUY2"/>
<protein>
    <submittedName>
        <fullName evidence="2">Uncharacterized protein</fullName>
    </submittedName>
</protein>
<proteinExistence type="predicted"/>
<gene>
    <name evidence="2" type="ordered locus">Sare_3166</name>
</gene>
<name>A8LUY2_SALAI</name>
<organism evidence="2">
    <name type="scientific">Salinispora arenicola (strain CNS-205)</name>
    <dbReference type="NCBI Taxonomy" id="391037"/>
    <lineage>
        <taxon>Bacteria</taxon>
        <taxon>Bacillati</taxon>
        <taxon>Actinomycetota</taxon>
        <taxon>Actinomycetes</taxon>
        <taxon>Micromonosporales</taxon>
        <taxon>Micromonosporaceae</taxon>
        <taxon>Salinispora</taxon>
    </lineage>
</organism>
<evidence type="ECO:0000256" key="1">
    <source>
        <dbReference type="SAM" id="MobiDB-lite"/>
    </source>
</evidence>
<evidence type="ECO:0000313" key="2">
    <source>
        <dbReference type="EMBL" id="ABV98974.1"/>
    </source>
</evidence>
<reference evidence="2" key="1">
    <citation type="submission" date="2007-10" db="EMBL/GenBank/DDBJ databases">
        <title>Complete sequence of Salinispora arenicola CNS-205.</title>
        <authorList>
            <consortium name="US DOE Joint Genome Institute"/>
            <person name="Copeland A."/>
            <person name="Lucas S."/>
            <person name="Lapidus A."/>
            <person name="Barry K."/>
            <person name="Glavina del Rio T."/>
            <person name="Dalin E."/>
            <person name="Tice H."/>
            <person name="Pitluck S."/>
            <person name="Foster B."/>
            <person name="Schmutz J."/>
            <person name="Larimer F."/>
            <person name="Land M."/>
            <person name="Hauser L."/>
            <person name="Kyrpides N."/>
            <person name="Ivanova N."/>
            <person name="Jensen P.R."/>
            <person name="Moore B.S."/>
            <person name="Penn K."/>
            <person name="Jenkins C."/>
            <person name="Udwary D."/>
            <person name="Xiang L."/>
            <person name="Gontang E."/>
            <person name="Richardson P."/>
        </authorList>
    </citation>
    <scope>NUCLEOTIDE SEQUENCE [LARGE SCALE GENOMIC DNA]</scope>
    <source>
        <strain evidence="2">CNS-205</strain>
    </source>
</reference>
<accession>A8LUY2</accession>
<dbReference type="KEGG" id="saq:Sare_3166"/>
<feature type="region of interest" description="Disordered" evidence="1">
    <location>
        <begin position="1"/>
        <end position="20"/>
    </location>
</feature>
<sequence length="45" mass="4802">MNDKIMADGSPSGMAPATGAHVVPRGVVTQPLYPIRPPWPAEAWM</sequence>
<dbReference type="HOGENOM" id="CLU_3204937_0_0_11"/>
<dbReference type="EMBL" id="CP000850">
    <property type="protein sequence ID" value="ABV98974.1"/>
    <property type="molecule type" value="Genomic_DNA"/>
</dbReference>